<dbReference type="Proteomes" id="UP000683575">
    <property type="component" value="Chromosome"/>
</dbReference>
<keyword evidence="5" id="KW-1185">Reference proteome</keyword>
<protein>
    <submittedName>
        <fullName evidence="4">Serine/threonine-protein phosphatase</fullName>
    </submittedName>
</protein>
<keyword evidence="2" id="KW-1133">Transmembrane helix</keyword>
<gene>
    <name evidence="4" type="ORF">KRR39_13595</name>
</gene>
<dbReference type="PANTHER" id="PTHR43156">
    <property type="entry name" value="STAGE II SPORULATION PROTEIN E-RELATED"/>
    <property type="match status" value="1"/>
</dbReference>
<organism evidence="4 5">
    <name type="scientific">Nocardioides panacis</name>
    <dbReference type="NCBI Taxonomy" id="2849501"/>
    <lineage>
        <taxon>Bacteria</taxon>
        <taxon>Bacillati</taxon>
        <taxon>Actinomycetota</taxon>
        <taxon>Actinomycetes</taxon>
        <taxon>Propionibacteriales</taxon>
        <taxon>Nocardioidaceae</taxon>
        <taxon>Nocardioides</taxon>
    </lineage>
</organism>
<accession>A0A975SVG8</accession>
<dbReference type="SMART" id="SM00331">
    <property type="entry name" value="PP2C_SIG"/>
    <property type="match status" value="1"/>
</dbReference>
<feature type="transmembrane region" description="Helical" evidence="2">
    <location>
        <begin position="35"/>
        <end position="51"/>
    </location>
</feature>
<name>A0A975SVG8_9ACTN</name>
<sequence>MVAASHPGRPTGLSAGRVLTRRWNRAVRRLRESDLVPALLLVAAAVLIGIAQYVVPFVPLTTLVIPMVIGNLVLAPRVLPWVVVFSLSVLVIVVAATPSVLDGRRIGGVVVIFLIGMIILVSSFRRTRLGVAGVRGESMLVDLRDRIHNQARMPALPKDWYAEAVLRSAGGSSFAGDFLVASRSSDGSSLQVAVVDVSGKGEQAGSRSLLLSGAFGGLLGALPAASFLPAANDYLLRQDWPEGFATAVHVTIDLLTGAFELRSAGHPPGVQLHAGSGRWAVHEAEGPVLGLMPRAEFSVVHGRIDRGDALLLFTDGLVETPERDISLGIDKLLGQGERLLRVGMEQGAHRLIDRLESMNDDRALLLLHRR</sequence>
<dbReference type="InterPro" id="IPR052016">
    <property type="entry name" value="Bact_Sigma-Reg"/>
</dbReference>
<keyword evidence="1" id="KW-0378">Hydrolase</keyword>
<feature type="transmembrane region" description="Helical" evidence="2">
    <location>
        <begin position="106"/>
        <end position="124"/>
    </location>
</feature>
<dbReference type="PANTHER" id="PTHR43156:SF2">
    <property type="entry name" value="STAGE II SPORULATION PROTEIN E"/>
    <property type="match status" value="1"/>
</dbReference>
<proteinExistence type="predicted"/>
<keyword evidence="2" id="KW-0472">Membrane</keyword>
<evidence type="ECO:0000259" key="3">
    <source>
        <dbReference type="SMART" id="SM00331"/>
    </source>
</evidence>
<dbReference type="InterPro" id="IPR001932">
    <property type="entry name" value="PPM-type_phosphatase-like_dom"/>
</dbReference>
<dbReference type="Pfam" id="PF07228">
    <property type="entry name" value="SpoIIE"/>
    <property type="match status" value="1"/>
</dbReference>
<evidence type="ECO:0000256" key="1">
    <source>
        <dbReference type="ARBA" id="ARBA00022801"/>
    </source>
</evidence>
<dbReference type="AlphaFoldDB" id="A0A975SVG8"/>
<dbReference type="EMBL" id="CP077062">
    <property type="protein sequence ID" value="QWZ06598.1"/>
    <property type="molecule type" value="Genomic_DNA"/>
</dbReference>
<evidence type="ECO:0000313" key="4">
    <source>
        <dbReference type="EMBL" id="QWZ06598.1"/>
    </source>
</evidence>
<dbReference type="KEGG" id="nps:KRR39_13595"/>
<dbReference type="RefSeq" id="WP_216937622.1">
    <property type="nucleotide sequence ID" value="NZ_CP077062.1"/>
</dbReference>
<reference evidence="4" key="1">
    <citation type="submission" date="2021-06" db="EMBL/GenBank/DDBJ databases">
        <title>Complete genome sequence of Nocardioides sp. G188.</title>
        <authorList>
            <person name="Im W.-T."/>
        </authorList>
    </citation>
    <scope>NUCLEOTIDE SEQUENCE</scope>
    <source>
        <strain evidence="4">G188</strain>
    </source>
</reference>
<evidence type="ECO:0000256" key="2">
    <source>
        <dbReference type="SAM" id="Phobius"/>
    </source>
</evidence>
<dbReference type="GO" id="GO:0016791">
    <property type="term" value="F:phosphatase activity"/>
    <property type="evidence" value="ECO:0007669"/>
    <property type="project" value="TreeGrafter"/>
</dbReference>
<keyword evidence="2" id="KW-0812">Transmembrane</keyword>
<evidence type="ECO:0000313" key="5">
    <source>
        <dbReference type="Proteomes" id="UP000683575"/>
    </source>
</evidence>
<feature type="domain" description="PPM-type phosphatase" evidence="3">
    <location>
        <begin position="156"/>
        <end position="369"/>
    </location>
</feature>
<feature type="transmembrane region" description="Helical" evidence="2">
    <location>
        <begin position="81"/>
        <end position="100"/>
    </location>
</feature>